<reference evidence="1 2" key="1">
    <citation type="submission" date="2019-10" db="EMBL/GenBank/DDBJ databases">
        <title>Bacillus aerolatum sp. nov., isolated from bioaerosol of sport playgrounds.</title>
        <authorList>
            <person name="Chen P."/>
            <person name="Zhang G."/>
        </authorList>
    </citation>
    <scope>NUCLEOTIDE SEQUENCE [LARGE SCALE GENOMIC DNA]</scope>
    <source>
        <strain evidence="1 2">CX253</strain>
    </source>
</reference>
<proteinExistence type="predicted"/>
<evidence type="ECO:0000313" key="1">
    <source>
        <dbReference type="EMBL" id="KAB7704903.1"/>
    </source>
</evidence>
<name>A0A6I1FC82_9BACI</name>
<accession>A0A6I1FC82</accession>
<protein>
    <recommendedName>
        <fullName evidence="3">DUF4367 domain-containing protein</fullName>
    </recommendedName>
</protein>
<evidence type="ECO:0008006" key="3">
    <source>
        <dbReference type="Google" id="ProtNLM"/>
    </source>
</evidence>
<sequence length="181" mass="20898">MNKSISFVLFVCSILVLGINNETTYANSNDKPQPLEEIYPKIGYKTAEEAIKDFERHFKQNLELPLRIPPINFTHNFGRFSDLDGDVNDSLEVIFVNDKSPQNHYKIDVRPVKDKIPISDKYVLRNYTLKNKNKALYMNISGLNVLAFETDNWQYMLGIDKRVSDKVTPEVLVEIANSINR</sequence>
<dbReference type="Proteomes" id="UP000429595">
    <property type="component" value="Unassembled WGS sequence"/>
</dbReference>
<dbReference type="RefSeq" id="WP_152153459.1">
    <property type="nucleotide sequence ID" value="NZ_WEIO01000010.1"/>
</dbReference>
<dbReference type="AlphaFoldDB" id="A0A6I1FC82"/>
<evidence type="ECO:0000313" key="2">
    <source>
        <dbReference type="Proteomes" id="UP000429595"/>
    </source>
</evidence>
<organism evidence="1 2">
    <name type="scientific">Bacillus aerolatus</name>
    <dbReference type="NCBI Taxonomy" id="2653354"/>
    <lineage>
        <taxon>Bacteria</taxon>
        <taxon>Bacillati</taxon>
        <taxon>Bacillota</taxon>
        <taxon>Bacilli</taxon>
        <taxon>Bacillales</taxon>
        <taxon>Bacillaceae</taxon>
        <taxon>Bacillus</taxon>
    </lineage>
</organism>
<comment type="caution">
    <text evidence="1">The sequence shown here is derived from an EMBL/GenBank/DDBJ whole genome shotgun (WGS) entry which is preliminary data.</text>
</comment>
<keyword evidence="2" id="KW-1185">Reference proteome</keyword>
<gene>
    <name evidence="1" type="ORF">F9802_15165</name>
</gene>
<dbReference type="EMBL" id="WEIO01000010">
    <property type="protein sequence ID" value="KAB7704903.1"/>
    <property type="molecule type" value="Genomic_DNA"/>
</dbReference>